<evidence type="ECO:0000256" key="2">
    <source>
        <dbReference type="SAM" id="SignalP"/>
    </source>
</evidence>
<feature type="chain" id="PRO_5014324752" evidence="2">
    <location>
        <begin position="24"/>
        <end position="722"/>
    </location>
</feature>
<keyword evidence="2" id="KW-0732">Signal</keyword>
<keyword evidence="4" id="KW-1185">Reference proteome</keyword>
<dbReference type="AlphaFoldDB" id="A0A2J8AHX8"/>
<evidence type="ECO:0000313" key="3">
    <source>
        <dbReference type="EMBL" id="PNH12125.1"/>
    </source>
</evidence>
<feature type="signal peptide" evidence="2">
    <location>
        <begin position="1"/>
        <end position="23"/>
    </location>
</feature>
<comment type="caution">
    <text evidence="3">The sequence shown here is derived from an EMBL/GenBank/DDBJ whole genome shotgun (WGS) entry which is preliminary data.</text>
</comment>
<organism evidence="3 4">
    <name type="scientific">Tetrabaena socialis</name>
    <dbReference type="NCBI Taxonomy" id="47790"/>
    <lineage>
        <taxon>Eukaryota</taxon>
        <taxon>Viridiplantae</taxon>
        <taxon>Chlorophyta</taxon>
        <taxon>core chlorophytes</taxon>
        <taxon>Chlorophyceae</taxon>
        <taxon>CS clade</taxon>
        <taxon>Chlamydomonadales</taxon>
        <taxon>Tetrabaenaceae</taxon>
        <taxon>Tetrabaena</taxon>
    </lineage>
</organism>
<sequence>MADPGWGVEMSAHLALLSLPVAACCVEQLLLRLAVRLEEASTSSSSRGAPVQPKEPALESSSTHADQYGVVWRNRVTGLDRQDSAGWRCPGWRGLASEEDALQQLRAVMWRSGRQSAGVMTALAAAAETKAAAAESKVAAAEPEAVVCVQAMTEDAPSAAFEENCSGDCEVAAAWVSTTESVGSDDDFDFCLAAAPGLRGLDARVTAAPANEDESSAGVRERMLQYDNPFGRQSVNSFTSGTCDGDDEDLAFCLLTPHQALGALGSHAPHYTKVFLNGLPFVTDHETGAVLSVDEYAHRMQLVANRARAAASCASRAASLPSSPCITPPNGRHHPHDHDEIAAPLCRTAVCSASASWRSLASSSTDTLCSTGSSSRPSAACSLDAGRTRPGDQHGAGCEPRGDAHSSSSSTISTEGPPCAAPQVSPASDAPPCRWQPYSGDDGDDSPFVAGSLASERRRSISDCGGGGGVHPRDRFAPAQQHLEACPEGRQLGAAPLRAAAHAAAHAAEPAKRRWLPSGCGAAAPLPPPRAAVPAQGLRGGAPARHAGTCGSWAGLGPVDLRASVDIGALASLRASDRARASASLPPRTPMQQHPPQRLCAAAAAAAAVAAAAASAPAGLCKAPALPLPAHGATPDSSVPPALRYYLAQARAAGVQVDARSGGPEAMGGEHGMARDEGYVRAAVEQLQQRGSRGGVVCCHITPYAQKTSRTPRSMQVPILPV</sequence>
<protein>
    <submittedName>
        <fullName evidence="3">Uncharacterized protein</fullName>
    </submittedName>
</protein>
<reference evidence="3 4" key="1">
    <citation type="journal article" date="2017" name="Mol. Biol. Evol.">
        <title>The 4-celled Tetrabaena socialis nuclear genome reveals the essential components for genetic control of cell number at the origin of multicellularity in the volvocine lineage.</title>
        <authorList>
            <person name="Featherston J."/>
            <person name="Arakaki Y."/>
            <person name="Hanschen E.R."/>
            <person name="Ferris P.J."/>
            <person name="Michod R.E."/>
            <person name="Olson B.J.S.C."/>
            <person name="Nozaki H."/>
            <person name="Durand P.M."/>
        </authorList>
    </citation>
    <scope>NUCLEOTIDE SEQUENCE [LARGE SCALE GENOMIC DNA]</scope>
    <source>
        <strain evidence="3 4">NIES-571</strain>
    </source>
</reference>
<proteinExistence type="predicted"/>
<feature type="region of interest" description="Disordered" evidence="1">
    <location>
        <begin position="42"/>
        <end position="63"/>
    </location>
</feature>
<feature type="region of interest" description="Disordered" evidence="1">
    <location>
        <begin position="366"/>
        <end position="450"/>
    </location>
</feature>
<evidence type="ECO:0000256" key="1">
    <source>
        <dbReference type="SAM" id="MobiDB-lite"/>
    </source>
</evidence>
<name>A0A2J8AHX8_9CHLO</name>
<dbReference type="Proteomes" id="UP000236333">
    <property type="component" value="Unassembled WGS sequence"/>
</dbReference>
<dbReference type="EMBL" id="PGGS01000015">
    <property type="protein sequence ID" value="PNH12125.1"/>
    <property type="molecule type" value="Genomic_DNA"/>
</dbReference>
<dbReference type="OrthoDB" id="544906at2759"/>
<feature type="compositionally biased region" description="Polar residues" evidence="1">
    <location>
        <begin position="366"/>
        <end position="377"/>
    </location>
</feature>
<gene>
    <name evidence="3" type="ORF">TSOC_000983</name>
</gene>
<evidence type="ECO:0000313" key="4">
    <source>
        <dbReference type="Proteomes" id="UP000236333"/>
    </source>
</evidence>
<accession>A0A2J8AHX8</accession>